<dbReference type="EMBL" id="PCVY01000056">
    <property type="protein sequence ID" value="PIQ85964.1"/>
    <property type="molecule type" value="Genomic_DNA"/>
</dbReference>
<evidence type="ECO:0000256" key="1">
    <source>
        <dbReference type="SAM" id="Phobius"/>
    </source>
</evidence>
<comment type="caution">
    <text evidence="2">The sequence shown here is derived from an EMBL/GenBank/DDBJ whole genome shotgun (WGS) entry which is preliminary data.</text>
</comment>
<dbReference type="AlphaFoldDB" id="A0A2H0LQK9"/>
<keyword evidence="1" id="KW-0812">Transmembrane</keyword>
<feature type="transmembrane region" description="Helical" evidence="1">
    <location>
        <begin position="82"/>
        <end position="101"/>
    </location>
</feature>
<keyword evidence="1" id="KW-1133">Transmembrane helix</keyword>
<keyword evidence="1" id="KW-0472">Membrane</keyword>
<feature type="transmembrane region" description="Helical" evidence="1">
    <location>
        <begin position="57"/>
        <end position="76"/>
    </location>
</feature>
<dbReference type="Proteomes" id="UP000230859">
    <property type="component" value="Unassembled WGS sequence"/>
</dbReference>
<gene>
    <name evidence="2" type="ORF">COV74_06625</name>
</gene>
<evidence type="ECO:0000313" key="2">
    <source>
        <dbReference type="EMBL" id="PIQ85964.1"/>
    </source>
</evidence>
<organism evidence="2 3">
    <name type="scientific">Candidatus Abzuiibacterium crystallinum</name>
    <dbReference type="NCBI Taxonomy" id="1974748"/>
    <lineage>
        <taxon>Bacteria</taxon>
        <taxon>Pseudomonadati</taxon>
        <taxon>Candidatus Omnitrophota</taxon>
        <taxon>Candidatus Abzuiibacterium</taxon>
    </lineage>
</organism>
<sequence length="142" mass="16495">MKCLGIQPFKKYSECQTMNLMNEVMRQPAGVVLFIFWVVFIQTLSVMFARSHREARWILAVWIGSCLALGWAYQTWGPEPGLGLIPLVLWLPLLILLWLARRSVNTMFAYGKWYWLVMITLGVFLALDGIYLIEEIILRLRG</sequence>
<feature type="transmembrane region" description="Helical" evidence="1">
    <location>
        <begin position="29"/>
        <end position="50"/>
    </location>
</feature>
<proteinExistence type="predicted"/>
<name>A0A2H0LQK9_9BACT</name>
<accession>A0A2H0LQK9</accession>
<reference evidence="2 3" key="1">
    <citation type="submission" date="2017-09" db="EMBL/GenBank/DDBJ databases">
        <title>Depth-based differentiation of microbial function through sediment-hosted aquifers and enrichment of novel symbionts in the deep terrestrial subsurface.</title>
        <authorList>
            <person name="Probst A.J."/>
            <person name="Ladd B."/>
            <person name="Jarett J.K."/>
            <person name="Geller-Mcgrath D.E."/>
            <person name="Sieber C.M."/>
            <person name="Emerson J.B."/>
            <person name="Anantharaman K."/>
            <person name="Thomas B.C."/>
            <person name="Malmstrom R."/>
            <person name="Stieglmeier M."/>
            <person name="Klingl A."/>
            <person name="Woyke T."/>
            <person name="Ryan C.M."/>
            <person name="Banfield J.F."/>
        </authorList>
    </citation>
    <scope>NUCLEOTIDE SEQUENCE [LARGE SCALE GENOMIC DNA]</scope>
    <source>
        <strain evidence="2">CG11_big_fil_rev_8_21_14_0_20_45_26</strain>
    </source>
</reference>
<feature type="transmembrane region" description="Helical" evidence="1">
    <location>
        <begin position="113"/>
        <end position="133"/>
    </location>
</feature>
<protein>
    <submittedName>
        <fullName evidence="2">Uncharacterized protein</fullName>
    </submittedName>
</protein>
<evidence type="ECO:0000313" key="3">
    <source>
        <dbReference type="Proteomes" id="UP000230859"/>
    </source>
</evidence>